<evidence type="ECO:0000313" key="4">
    <source>
        <dbReference type="Proteomes" id="UP001597405"/>
    </source>
</evidence>
<accession>A0ABW4U7E0</accession>
<dbReference type="RefSeq" id="WP_379093246.1">
    <property type="nucleotide sequence ID" value="NZ_JBHUGZ010000001.1"/>
</dbReference>
<feature type="region of interest" description="Disordered" evidence="1">
    <location>
        <begin position="71"/>
        <end position="99"/>
    </location>
</feature>
<gene>
    <name evidence="3" type="ORF">ACFSOZ_02535</name>
</gene>
<feature type="domain" description="HTH cro/C1-type" evidence="2">
    <location>
        <begin position="10"/>
        <end position="63"/>
    </location>
</feature>
<dbReference type="SUPFAM" id="SSF47413">
    <property type="entry name" value="lambda repressor-like DNA-binding domains"/>
    <property type="match status" value="1"/>
</dbReference>
<dbReference type="EMBL" id="JBHUGZ010000001">
    <property type="protein sequence ID" value="MFD1981584.1"/>
    <property type="molecule type" value="Genomic_DNA"/>
</dbReference>
<comment type="caution">
    <text evidence="3">The sequence shown here is derived from an EMBL/GenBank/DDBJ whole genome shotgun (WGS) entry which is preliminary data.</text>
</comment>
<proteinExistence type="predicted"/>
<reference evidence="4" key="1">
    <citation type="journal article" date="2019" name="Int. J. Syst. Evol. Microbiol.">
        <title>The Global Catalogue of Microorganisms (GCM) 10K type strain sequencing project: providing services to taxonomists for standard genome sequencing and annotation.</title>
        <authorList>
            <consortium name="The Broad Institute Genomics Platform"/>
            <consortium name="The Broad Institute Genome Sequencing Center for Infectious Disease"/>
            <person name="Wu L."/>
            <person name="Ma J."/>
        </authorList>
    </citation>
    <scope>NUCLEOTIDE SEQUENCE [LARGE SCALE GENOMIC DNA]</scope>
    <source>
        <strain evidence="4">CGMCC 1.16225</strain>
    </source>
</reference>
<dbReference type="Pfam" id="PF01381">
    <property type="entry name" value="HTH_3"/>
    <property type="match status" value="1"/>
</dbReference>
<dbReference type="InterPro" id="IPR010982">
    <property type="entry name" value="Lambda_DNA-bd_dom_sf"/>
</dbReference>
<protein>
    <submittedName>
        <fullName evidence="3">Multiprotein-bridging factor 1 family protein</fullName>
    </submittedName>
</protein>
<sequence length="99" mass="10633">MSRLTPEQCRAARGLLDWPQARLGAKSNVSEGTVRDFENGKRVPAADKLVAILSALELAGVAFLDETAHGGPGVRLRRSTTSRTRVRDGEAGIIESSEM</sequence>
<evidence type="ECO:0000256" key="1">
    <source>
        <dbReference type="SAM" id="MobiDB-lite"/>
    </source>
</evidence>
<evidence type="ECO:0000259" key="2">
    <source>
        <dbReference type="PROSITE" id="PS50943"/>
    </source>
</evidence>
<dbReference type="PROSITE" id="PS50943">
    <property type="entry name" value="HTH_CROC1"/>
    <property type="match status" value="1"/>
</dbReference>
<organism evidence="3 4">
    <name type="scientific">Mesorhizobium newzealandense</name>
    <dbReference type="NCBI Taxonomy" id="1300302"/>
    <lineage>
        <taxon>Bacteria</taxon>
        <taxon>Pseudomonadati</taxon>
        <taxon>Pseudomonadota</taxon>
        <taxon>Alphaproteobacteria</taxon>
        <taxon>Hyphomicrobiales</taxon>
        <taxon>Phyllobacteriaceae</taxon>
        <taxon>Mesorhizobium</taxon>
    </lineage>
</organism>
<evidence type="ECO:0000313" key="3">
    <source>
        <dbReference type="EMBL" id="MFD1981584.1"/>
    </source>
</evidence>
<name>A0ABW4U7E0_9HYPH</name>
<keyword evidence="4" id="KW-1185">Reference proteome</keyword>
<dbReference type="Gene3D" id="1.10.260.40">
    <property type="entry name" value="lambda repressor-like DNA-binding domains"/>
    <property type="match status" value="1"/>
</dbReference>
<dbReference type="Proteomes" id="UP001597405">
    <property type="component" value="Unassembled WGS sequence"/>
</dbReference>
<dbReference type="SMART" id="SM00530">
    <property type="entry name" value="HTH_XRE"/>
    <property type="match status" value="1"/>
</dbReference>
<dbReference type="InterPro" id="IPR001387">
    <property type="entry name" value="Cro/C1-type_HTH"/>
</dbReference>
<dbReference type="CDD" id="cd00093">
    <property type="entry name" value="HTH_XRE"/>
    <property type="match status" value="1"/>
</dbReference>